<accession>A0A5C7A7P9</accession>
<comment type="caution">
    <text evidence="2">The sequence shown here is derived from an EMBL/GenBank/DDBJ whole genome shotgun (WGS) entry which is preliminary data.</text>
</comment>
<evidence type="ECO:0000313" key="3">
    <source>
        <dbReference type="Proteomes" id="UP000321935"/>
    </source>
</evidence>
<dbReference type="EMBL" id="VORW01000053">
    <property type="protein sequence ID" value="TXE01166.1"/>
    <property type="molecule type" value="Genomic_DNA"/>
</dbReference>
<dbReference type="InterPro" id="IPR036237">
    <property type="entry name" value="Xyl_isomerase-like_sf"/>
</dbReference>
<dbReference type="RefSeq" id="WP_146921528.1">
    <property type="nucleotide sequence ID" value="NZ_VORW01000053.1"/>
</dbReference>
<dbReference type="OrthoDB" id="9801426at2"/>
<evidence type="ECO:0000259" key="1">
    <source>
        <dbReference type="Pfam" id="PF01261"/>
    </source>
</evidence>
<proteinExistence type="predicted"/>
<feature type="non-terminal residue" evidence="2">
    <location>
        <position position="116"/>
    </location>
</feature>
<name>A0A5C7A7P9_9BACT</name>
<dbReference type="Gene3D" id="3.20.20.150">
    <property type="entry name" value="Divalent-metal-dependent TIM barrel enzymes"/>
    <property type="match status" value="1"/>
</dbReference>
<evidence type="ECO:0000313" key="2">
    <source>
        <dbReference type="EMBL" id="TXE01166.1"/>
    </source>
</evidence>
<dbReference type="Pfam" id="PF01261">
    <property type="entry name" value="AP_endonuc_2"/>
    <property type="match status" value="1"/>
</dbReference>
<reference evidence="2 3" key="1">
    <citation type="submission" date="2019-08" db="EMBL/GenBank/DDBJ databases">
        <title>Genomes sequence of Algoriphagus aquimarinus ACAM450.</title>
        <authorList>
            <person name="Bowman J.P."/>
        </authorList>
    </citation>
    <scope>NUCLEOTIDE SEQUENCE [LARGE SCALE GENOMIC DNA]</scope>
    <source>
        <strain evidence="2 3">ACAM 450</strain>
    </source>
</reference>
<dbReference type="InterPro" id="IPR013022">
    <property type="entry name" value="Xyl_isomerase-like_TIM-brl"/>
</dbReference>
<sequence length="116" mass="12706">MNKIGFNVLAWSAEMSEELLPVLDRLKKIGYDGAEFFIGGSPEESFKLVGKHCADIGLEVTAVTVMGPEQNPISQDAKIRAAASEQLKWVIDRAYDLNAQVLCGPYHSGFTVFASR</sequence>
<feature type="domain" description="Xylose isomerase-like TIM barrel" evidence="1">
    <location>
        <begin position="23"/>
        <end position="109"/>
    </location>
</feature>
<organism evidence="2 3">
    <name type="scientific">Algoriphagus aquimarinus</name>
    <dbReference type="NCBI Taxonomy" id="237018"/>
    <lineage>
        <taxon>Bacteria</taxon>
        <taxon>Pseudomonadati</taxon>
        <taxon>Bacteroidota</taxon>
        <taxon>Cytophagia</taxon>
        <taxon>Cytophagales</taxon>
        <taxon>Cyclobacteriaceae</taxon>
        <taxon>Algoriphagus</taxon>
    </lineage>
</organism>
<dbReference type="AlphaFoldDB" id="A0A5C7A7P9"/>
<dbReference type="SUPFAM" id="SSF51658">
    <property type="entry name" value="Xylose isomerase-like"/>
    <property type="match status" value="1"/>
</dbReference>
<dbReference type="Proteomes" id="UP000321935">
    <property type="component" value="Unassembled WGS sequence"/>
</dbReference>
<gene>
    <name evidence="2" type="ORF">ESV85_22145</name>
</gene>
<protein>
    <submittedName>
        <fullName evidence="2">TIM barrel protein</fullName>
    </submittedName>
</protein>